<dbReference type="Proteomes" id="UP000663828">
    <property type="component" value="Unassembled WGS sequence"/>
</dbReference>
<organism evidence="1 2">
    <name type="scientific">Adineta ricciae</name>
    <name type="common">Rotifer</name>
    <dbReference type="NCBI Taxonomy" id="249248"/>
    <lineage>
        <taxon>Eukaryota</taxon>
        <taxon>Metazoa</taxon>
        <taxon>Spiralia</taxon>
        <taxon>Gnathifera</taxon>
        <taxon>Rotifera</taxon>
        <taxon>Eurotatoria</taxon>
        <taxon>Bdelloidea</taxon>
        <taxon>Adinetida</taxon>
        <taxon>Adinetidae</taxon>
        <taxon>Adineta</taxon>
    </lineage>
</organism>
<name>A0A816HZT5_ADIRI</name>
<feature type="non-terminal residue" evidence="1">
    <location>
        <position position="1"/>
    </location>
</feature>
<gene>
    <name evidence="1" type="ORF">XAT740_LOCUS64372</name>
</gene>
<sequence length="50" mass="5832">HDNRSKHRGPPLCNGQTQIERLRIWPIQSESVEQSLQRIGILHWAPDHPV</sequence>
<reference evidence="1" key="1">
    <citation type="submission" date="2021-02" db="EMBL/GenBank/DDBJ databases">
        <authorList>
            <person name="Nowell W R."/>
        </authorList>
    </citation>
    <scope>NUCLEOTIDE SEQUENCE</scope>
</reference>
<evidence type="ECO:0000313" key="2">
    <source>
        <dbReference type="Proteomes" id="UP000663828"/>
    </source>
</evidence>
<keyword evidence="2" id="KW-1185">Reference proteome</keyword>
<accession>A0A816HZT5</accession>
<protein>
    <submittedName>
        <fullName evidence="1">Uncharacterized protein</fullName>
    </submittedName>
</protein>
<dbReference type="AlphaFoldDB" id="A0A816HZT5"/>
<evidence type="ECO:0000313" key="1">
    <source>
        <dbReference type="EMBL" id="CAF1691826.1"/>
    </source>
</evidence>
<proteinExistence type="predicted"/>
<comment type="caution">
    <text evidence="1">The sequence shown here is derived from an EMBL/GenBank/DDBJ whole genome shotgun (WGS) entry which is preliminary data.</text>
</comment>
<dbReference type="EMBL" id="CAJNOR010022151">
    <property type="protein sequence ID" value="CAF1691826.1"/>
    <property type="molecule type" value="Genomic_DNA"/>
</dbReference>